<dbReference type="GO" id="GO:0016787">
    <property type="term" value="F:hydrolase activity"/>
    <property type="evidence" value="ECO:0007669"/>
    <property type="project" value="UniProtKB-KW"/>
</dbReference>
<keyword evidence="3 5" id="KW-0378">Hydrolase</keyword>
<dbReference type="NCBIfam" id="TIGR01490">
    <property type="entry name" value="HAD-SF-IB-hyp1"/>
    <property type="match status" value="1"/>
</dbReference>
<dbReference type="InterPro" id="IPR023214">
    <property type="entry name" value="HAD_sf"/>
</dbReference>
<dbReference type="InterPro" id="IPR050582">
    <property type="entry name" value="HAD-like_SerB"/>
</dbReference>
<dbReference type="Pfam" id="PF12710">
    <property type="entry name" value="HAD"/>
    <property type="match status" value="1"/>
</dbReference>
<name>A0A174PF14_9CLOT</name>
<dbReference type="Proteomes" id="UP000095563">
    <property type="component" value="Unassembled WGS sequence"/>
</dbReference>
<dbReference type="AlphaFoldDB" id="A0A174PF14"/>
<evidence type="ECO:0000313" key="5">
    <source>
        <dbReference type="EMBL" id="CUP59694.1"/>
    </source>
</evidence>
<reference evidence="5 6" key="1">
    <citation type="submission" date="2015-09" db="EMBL/GenBank/DDBJ databases">
        <authorList>
            <consortium name="Pathogen Informatics"/>
        </authorList>
    </citation>
    <scope>NUCLEOTIDE SEQUENCE [LARGE SCALE GENOMIC DNA]</scope>
    <source>
        <strain evidence="5 6">2789STDY5834956</strain>
    </source>
</reference>
<dbReference type="InterPro" id="IPR036412">
    <property type="entry name" value="HAD-like_sf"/>
</dbReference>
<dbReference type="Gene3D" id="1.20.1440.100">
    <property type="entry name" value="SG protein - dephosphorylation function"/>
    <property type="match status" value="1"/>
</dbReference>
<dbReference type="PANTHER" id="PTHR43344">
    <property type="entry name" value="PHOSPHOSERINE PHOSPHATASE"/>
    <property type="match status" value="1"/>
</dbReference>
<dbReference type="SUPFAM" id="SSF56784">
    <property type="entry name" value="HAD-like"/>
    <property type="match status" value="1"/>
</dbReference>
<dbReference type="PANTHER" id="PTHR43344:SF13">
    <property type="entry name" value="PHOSPHATASE RV3661-RELATED"/>
    <property type="match status" value="1"/>
</dbReference>
<evidence type="ECO:0000256" key="3">
    <source>
        <dbReference type="ARBA" id="ARBA00022801"/>
    </source>
</evidence>
<keyword evidence="4" id="KW-0460">Magnesium</keyword>
<dbReference type="Gene3D" id="3.40.50.1000">
    <property type="entry name" value="HAD superfamily/HAD-like"/>
    <property type="match status" value="1"/>
</dbReference>
<evidence type="ECO:0000313" key="6">
    <source>
        <dbReference type="Proteomes" id="UP000095563"/>
    </source>
</evidence>
<evidence type="ECO:0000256" key="2">
    <source>
        <dbReference type="ARBA" id="ARBA00022723"/>
    </source>
</evidence>
<dbReference type="EMBL" id="CZBO01000001">
    <property type="protein sequence ID" value="CUP59694.1"/>
    <property type="molecule type" value="Genomic_DNA"/>
</dbReference>
<evidence type="ECO:0000256" key="1">
    <source>
        <dbReference type="ARBA" id="ARBA00009184"/>
    </source>
</evidence>
<dbReference type="NCBIfam" id="TIGR01488">
    <property type="entry name" value="HAD-SF-IB"/>
    <property type="match status" value="1"/>
</dbReference>
<protein>
    <submittedName>
        <fullName evidence="5">HAD family hydrolase</fullName>
    </submittedName>
</protein>
<dbReference type="InterPro" id="IPR006385">
    <property type="entry name" value="HAD_hydro_SerB1"/>
</dbReference>
<dbReference type="GO" id="GO:0046872">
    <property type="term" value="F:metal ion binding"/>
    <property type="evidence" value="ECO:0007669"/>
    <property type="project" value="UniProtKB-KW"/>
</dbReference>
<accession>A0A174PF14</accession>
<evidence type="ECO:0000256" key="4">
    <source>
        <dbReference type="ARBA" id="ARBA00022842"/>
    </source>
</evidence>
<gene>
    <name evidence="5" type="ORF">ERS852568_00104</name>
</gene>
<sequence length="223" mass="26590">MYLSILYLEEVMIKLAIFDVDFTITKKETLMQFFKYMVLKDKKNIRFLPRAIFSGIMYGIGIYDERKVKETFLKFIDGVTEEELKELVKGFYNDVLKDILYEDAINMIRDLKSKGFKIYLISASPEFYLNEFYGIEEVDKIIGTKFKFKDGKFLRQMDGMNCKGEEKVKRLMEVLKRENIKVDFKESYMFSDSLSDKPLLDLVGHPYLINYKKKHEIEILKWK</sequence>
<dbReference type="CDD" id="cd02612">
    <property type="entry name" value="HAD_PGPPase"/>
    <property type="match status" value="1"/>
</dbReference>
<comment type="similarity">
    <text evidence="1">Belongs to the HAD-like hydrolase superfamily. SerB family.</text>
</comment>
<keyword evidence="2" id="KW-0479">Metal-binding</keyword>
<proteinExistence type="inferred from homology"/>
<organism evidence="5 6">
    <name type="scientific">Clostridium baratii</name>
    <dbReference type="NCBI Taxonomy" id="1561"/>
    <lineage>
        <taxon>Bacteria</taxon>
        <taxon>Bacillati</taxon>
        <taxon>Bacillota</taxon>
        <taxon>Clostridia</taxon>
        <taxon>Eubacteriales</taxon>
        <taxon>Clostridiaceae</taxon>
        <taxon>Clostridium</taxon>
    </lineage>
</organism>